<dbReference type="OrthoDB" id="9805316at2"/>
<dbReference type="Proteomes" id="UP000005801">
    <property type="component" value="Unassembled WGS sequence"/>
</dbReference>
<dbReference type="InterPro" id="IPR008949">
    <property type="entry name" value="Isoprenoid_synthase_dom_sf"/>
</dbReference>
<comment type="similarity">
    <text evidence="2">Belongs to the FPP/GGPP synthase family.</text>
</comment>
<dbReference type="SUPFAM" id="SSF48576">
    <property type="entry name" value="Terpenoid synthases"/>
    <property type="match status" value="1"/>
</dbReference>
<feature type="region of interest" description="Disordered" evidence="6">
    <location>
        <begin position="254"/>
        <end position="276"/>
    </location>
</feature>
<organism evidence="7 8">
    <name type="scientific">Plesiocystis pacifica SIR-1</name>
    <dbReference type="NCBI Taxonomy" id="391625"/>
    <lineage>
        <taxon>Bacteria</taxon>
        <taxon>Pseudomonadati</taxon>
        <taxon>Myxococcota</taxon>
        <taxon>Polyangia</taxon>
        <taxon>Nannocystales</taxon>
        <taxon>Nannocystaceae</taxon>
        <taxon>Plesiocystis</taxon>
    </lineage>
</organism>
<dbReference type="eggNOG" id="COG0142">
    <property type="taxonomic scope" value="Bacteria"/>
</dbReference>
<sequence length="589" mass="63159">MAKAVAIEGRWYAPLVRPVLPALAPAMDQMRRAEVGLSDPWSVPRAGLGGAMVVHVSRGFGRRAGRRAERVAVAAVEVYNHRLHVGERSAHARARWLARDLEWTERAWRALLEHEGPALTRVLDRLFGPEGRGGDFAIPEAVLFLRGAIAAGVVLGDVGARVHAQLDRHVTWLGLSWEAQRGTLDPAGWEGALAAVGLGEALPDAPEPLARTRASEALDALPECAAVELLRGVLAQAPREREMERIPRTWVPMRVSRPGQPARSSGSAGSAPVLGALSQRWGPPLERALAELTDTRCETFAEASSYLQAQGGKRARPLLTLSAAEACGGADEAQRALGLAAGVEWLHQGSLLLDDIVDAAELRRGRQALHAATSPTFAAGVATFVFARVVRASQGMHPEIRSALVNSAATLAEGERLELQRTGEAELPRTDYYAIIAAKTASLFACAVEVGARAVGAPRGQVRALIRYGRELGLAFQIIDDVLDYVGEARVFGKRPGTDLAAGKTTLPFIVLREALGGAERERLHRALGRSEDFQWVLGQMAVREVAARCRAQADQHTERAVAALGRLPPSPARDALAGVARELGGRRR</sequence>
<dbReference type="InterPro" id="IPR033749">
    <property type="entry name" value="Polyprenyl_synt_CS"/>
</dbReference>
<dbReference type="CDD" id="cd00685">
    <property type="entry name" value="Trans_IPPS_HT"/>
    <property type="match status" value="1"/>
</dbReference>
<keyword evidence="4" id="KW-0479">Metal-binding</keyword>
<evidence type="ECO:0000313" key="8">
    <source>
        <dbReference type="Proteomes" id="UP000005801"/>
    </source>
</evidence>
<evidence type="ECO:0000256" key="1">
    <source>
        <dbReference type="ARBA" id="ARBA00001946"/>
    </source>
</evidence>
<dbReference type="Gene3D" id="1.10.600.10">
    <property type="entry name" value="Farnesyl Diphosphate Synthase"/>
    <property type="match status" value="1"/>
</dbReference>
<evidence type="ECO:0000256" key="4">
    <source>
        <dbReference type="ARBA" id="ARBA00022723"/>
    </source>
</evidence>
<dbReference type="GO" id="GO:0008299">
    <property type="term" value="P:isoprenoid biosynthetic process"/>
    <property type="evidence" value="ECO:0007669"/>
    <property type="project" value="InterPro"/>
</dbReference>
<evidence type="ECO:0000256" key="6">
    <source>
        <dbReference type="SAM" id="MobiDB-lite"/>
    </source>
</evidence>
<keyword evidence="5" id="KW-0460">Magnesium</keyword>
<proteinExistence type="inferred from homology"/>
<dbReference type="STRING" id="391625.PPSIR1_14040"/>
<dbReference type="RefSeq" id="WP_006973188.1">
    <property type="nucleotide sequence ID" value="NZ_ABCS01000042.1"/>
</dbReference>
<comment type="caution">
    <text evidence="7">The sequence shown here is derived from an EMBL/GenBank/DDBJ whole genome shotgun (WGS) entry which is preliminary data.</text>
</comment>
<gene>
    <name evidence="7" type="ORF">PPSIR1_14040</name>
</gene>
<accession>A6G8Z3</accession>
<dbReference type="GO" id="GO:0004659">
    <property type="term" value="F:prenyltransferase activity"/>
    <property type="evidence" value="ECO:0007669"/>
    <property type="project" value="InterPro"/>
</dbReference>
<evidence type="ECO:0000313" key="7">
    <source>
        <dbReference type="EMBL" id="EDM77679.1"/>
    </source>
</evidence>
<keyword evidence="8" id="KW-1185">Reference proteome</keyword>
<protein>
    <submittedName>
        <fullName evidence="7">Polyprenyl synthetase</fullName>
    </submittedName>
</protein>
<keyword evidence="3" id="KW-0808">Transferase</keyword>
<comment type="cofactor">
    <cofactor evidence="1">
        <name>Mg(2+)</name>
        <dbReference type="ChEBI" id="CHEBI:18420"/>
    </cofactor>
</comment>
<dbReference type="PANTHER" id="PTHR12001">
    <property type="entry name" value="GERANYLGERANYL PYROPHOSPHATE SYNTHASE"/>
    <property type="match status" value="1"/>
</dbReference>
<dbReference type="SFLD" id="SFLDS00005">
    <property type="entry name" value="Isoprenoid_Synthase_Type_I"/>
    <property type="match status" value="1"/>
</dbReference>
<evidence type="ECO:0000256" key="3">
    <source>
        <dbReference type="ARBA" id="ARBA00022679"/>
    </source>
</evidence>
<dbReference type="InterPro" id="IPR000092">
    <property type="entry name" value="Polyprenyl_synt"/>
</dbReference>
<dbReference type="GO" id="GO:0046872">
    <property type="term" value="F:metal ion binding"/>
    <property type="evidence" value="ECO:0007669"/>
    <property type="project" value="UniProtKB-KW"/>
</dbReference>
<evidence type="ECO:0000256" key="5">
    <source>
        <dbReference type="ARBA" id="ARBA00022842"/>
    </source>
</evidence>
<dbReference type="EMBL" id="ABCS01000042">
    <property type="protein sequence ID" value="EDM77679.1"/>
    <property type="molecule type" value="Genomic_DNA"/>
</dbReference>
<feature type="compositionally biased region" description="Low complexity" evidence="6">
    <location>
        <begin position="258"/>
        <end position="272"/>
    </location>
</feature>
<dbReference type="PROSITE" id="PS00723">
    <property type="entry name" value="POLYPRENYL_SYNTHASE_1"/>
    <property type="match status" value="1"/>
</dbReference>
<dbReference type="Pfam" id="PF00348">
    <property type="entry name" value="polyprenyl_synt"/>
    <property type="match status" value="1"/>
</dbReference>
<dbReference type="AlphaFoldDB" id="A6G8Z3"/>
<dbReference type="PROSITE" id="PS00444">
    <property type="entry name" value="POLYPRENYL_SYNTHASE_2"/>
    <property type="match status" value="1"/>
</dbReference>
<reference evidence="7 8" key="1">
    <citation type="submission" date="2007-06" db="EMBL/GenBank/DDBJ databases">
        <authorList>
            <person name="Shimkets L."/>
            <person name="Ferriera S."/>
            <person name="Johnson J."/>
            <person name="Kravitz S."/>
            <person name="Beeson K."/>
            <person name="Sutton G."/>
            <person name="Rogers Y.-H."/>
            <person name="Friedman R."/>
            <person name="Frazier M."/>
            <person name="Venter J.C."/>
        </authorList>
    </citation>
    <scope>NUCLEOTIDE SEQUENCE [LARGE SCALE GENOMIC DNA]</scope>
    <source>
        <strain evidence="7 8">SIR-1</strain>
    </source>
</reference>
<evidence type="ECO:0000256" key="2">
    <source>
        <dbReference type="ARBA" id="ARBA00006706"/>
    </source>
</evidence>
<dbReference type="PANTHER" id="PTHR12001:SF69">
    <property type="entry name" value="ALL TRANS-POLYPRENYL-DIPHOSPHATE SYNTHASE PDSS1"/>
    <property type="match status" value="1"/>
</dbReference>
<name>A6G8Z3_9BACT</name>